<organism evidence="1 2">
    <name type="scientific">Amycolatopsis viridis</name>
    <dbReference type="NCBI Taxonomy" id="185678"/>
    <lineage>
        <taxon>Bacteria</taxon>
        <taxon>Bacillati</taxon>
        <taxon>Actinomycetota</taxon>
        <taxon>Actinomycetes</taxon>
        <taxon>Pseudonocardiales</taxon>
        <taxon>Pseudonocardiaceae</taxon>
        <taxon>Amycolatopsis</taxon>
    </lineage>
</organism>
<proteinExistence type="predicted"/>
<keyword evidence="2" id="KW-1185">Reference proteome</keyword>
<dbReference type="EMBL" id="JAANOU010000001">
    <property type="protein sequence ID" value="NIH81924.1"/>
    <property type="molecule type" value="Genomic_DNA"/>
</dbReference>
<protein>
    <recommendedName>
        <fullName evidence="3">PE domain-containing protein</fullName>
    </recommendedName>
</protein>
<gene>
    <name evidence="1" type="ORF">FHX46_004454</name>
</gene>
<evidence type="ECO:0008006" key="3">
    <source>
        <dbReference type="Google" id="ProtNLM"/>
    </source>
</evidence>
<evidence type="ECO:0000313" key="2">
    <source>
        <dbReference type="Proteomes" id="UP000754495"/>
    </source>
</evidence>
<accession>A0ABX0SZY5</accession>
<name>A0ABX0SZY5_9PSEU</name>
<reference evidence="1 2" key="1">
    <citation type="submission" date="2020-03" db="EMBL/GenBank/DDBJ databases">
        <title>Sequencing the genomes of 1000 actinobacteria strains.</title>
        <authorList>
            <person name="Klenk H.-P."/>
        </authorList>
    </citation>
    <scope>NUCLEOTIDE SEQUENCE [LARGE SCALE GENOMIC DNA]</scope>
    <source>
        <strain evidence="1 2">DSM 45668</strain>
    </source>
</reference>
<comment type="caution">
    <text evidence="1">The sequence shown here is derived from an EMBL/GenBank/DDBJ whole genome shotgun (WGS) entry which is preliminary data.</text>
</comment>
<sequence length="143" mass="16025">MADWTDTGLTEVFGDREQLREMGDQARHLLAEAKSGGWAVDEETGTHLRNAIAQAEDRFSRIAININRLRRKPNFGHDDYAQQAAAHFQAAMDSDQQSLIPVLETMLENLGTIREALDVATKNYDASNQVATQYLGTFRDAEQ</sequence>
<evidence type="ECO:0000313" key="1">
    <source>
        <dbReference type="EMBL" id="NIH81924.1"/>
    </source>
</evidence>
<dbReference type="Proteomes" id="UP000754495">
    <property type="component" value="Unassembled WGS sequence"/>
</dbReference>
<dbReference type="RefSeq" id="WP_167118436.1">
    <property type="nucleotide sequence ID" value="NZ_JAANOU010000001.1"/>
</dbReference>